<dbReference type="OrthoDB" id="288590at2759"/>
<feature type="domain" description="Fe2OG dioxygenase" evidence="6">
    <location>
        <begin position="205"/>
        <end position="306"/>
    </location>
</feature>
<dbReference type="PANTHER" id="PTHR10209:SF867">
    <property type="entry name" value="2-OXOGLUTARATE (2OG) AND FE(II)-DEPENDENT OXYGENASE SUPERFAMILY PROTEIN"/>
    <property type="match status" value="1"/>
</dbReference>
<evidence type="ECO:0000256" key="5">
    <source>
        <dbReference type="RuleBase" id="RU003682"/>
    </source>
</evidence>
<dbReference type="AlphaFoldDB" id="A0A0U5CPK8"/>
<dbReference type="OMA" id="AGMRILH"/>
<dbReference type="GO" id="GO:0044283">
    <property type="term" value="P:small molecule biosynthetic process"/>
    <property type="evidence" value="ECO:0007669"/>
    <property type="project" value="UniProtKB-ARBA"/>
</dbReference>
<protein>
    <submittedName>
        <fullName evidence="7">Putative 2OG-Fe(II) oxygenase superfamily protein</fullName>
    </submittedName>
</protein>
<accession>A0A0U5CPK8</accession>
<dbReference type="STRING" id="454130.A0A0U5CPK8"/>
<dbReference type="InterPro" id="IPR026992">
    <property type="entry name" value="DIOX_N"/>
</dbReference>
<evidence type="ECO:0000256" key="2">
    <source>
        <dbReference type="ARBA" id="ARBA00022723"/>
    </source>
</evidence>
<dbReference type="Proteomes" id="UP000054771">
    <property type="component" value="Unassembled WGS sequence"/>
</dbReference>
<gene>
    <name evidence="7" type="ORF">ASPCAL07752</name>
</gene>
<dbReference type="InterPro" id="IPR005123">
    <property type="entry name" value="Oxoglu/Fe-dep_dioxygenase_dom"/>
</dbReference>
<keyword evidence="4 5" id="KW-0408">Iron</keyword>
<reference evidence="8" key="1">
    <citation type="journal article" date="2016" name="Genome Announc.">
        <title>Draft genome sequences of fungus Aspergillus calidoustus.</title>
        <authorList>
            <person name="Horn F."/>
            <person name="Linde J."/>
            <person name="Mattern D.J."/>
            <person name="Walther G."/>
            <person name="Guthke R."/>
            <person name="Scherlach K."/>
            <person name="Martin K."/>
            <person name="Brakhage A.A."/>
            <person name="Petzke L."/>
            <person name="Valiante V."/>
        </authorList>
    </citation>
    <scope>NUCLEOTIDE SEQUENCE [LARGE SCALE GENOMIC DNA]</scope>
    <source>
        <strain evidence="8">SF006504</strain>
    </source>
</reference>
<dbReference type="PROSITE" id="PS51471">
    <property type="entry name" value="FE2OG_OXY"/>
    <property type="match status" value="1"/>
</dbReference>
<dbReference type="InterPro" id="IPR027443">
    <property type="entry name" value="IPNS-like_sf"/>
</dbReference>
<evidence type="ECO:0000256" key="3">
    <source>
        <dbReference type="ARBA" id="ARBA00023002"/>
    </source>
</evidence>
<name>A0A0U5CPK8_ASPCI</name>
<dbReference type="Pfam" id="PF14226">
    <property type="entry name" value="DIOX_N"/>
    <property type="match status" value="1"/>
</dbReference>
<dbReference type="GO" id="GO:0016491">
    <property type="term" value="F:oxidoreductase activity"/>
    <property type="evidence" value="ECO:0007669"/>
    <property type="project" value="UniProtKB-KW"/>
</dbReference>
<evidence type="ECO:0000256" key="4">
    <source>
        <dbReference type="ARBA" id="ARBA00023004"/>
    </source>
</evidence>
<comment type="similarity">
    <text evidence="1 5">Belongs to the iron/ascorbate-dependent oxidoreductase family.</text>
</comment>
<keyword evidence="8" id="KW-1185">Reference proteome</keyword>
<evidence type="ECO:0000259" key="6">
    <source>
        <dbReference type="PROSITE" id="PS51471"/>
    </source>
</evidence>
<dbReference type="PANTHER" id="PTHR10209">
    <property type="entry name" value="OXIDOREDUCTASE, 2OG-FE II OXYGENASE FAMILY PROTEIN"/>
    <property type="match status" value="1"/>
</dbReference>
<dbReference type="PRINTS" id="PR00682">
    <property type="entry name" value="IPNSYNTHASE"/>
</dbReference>
<proteinExistence type="inferred from homology"/>
<dbReference type="InterPro" id="IPR044861">
    <property type="entry name" value="IPNS-like_FE2OG_OXY"/>
</dbReference>
<organism evidence="7 8">
    <name type="scientific">Aspergillus calidoustus</name>
    <dbReference type="NCBI Taxonomy" id="454130"/>
    <lineage>
        <taxon>Eukaryota</taxon>
        <taxon>Fungi</taxon>
        <taxon>Dikarya</taxon>
        <taxon>Ascomycota</taxon>
        <taxon>Pezizomycotina</taxon>
        <taxon>Eurotiomycetes</taxon>
        <taxon>Eurotiomycetidae</taxon>
        <taxon>Eurotiales</taxon>
        <taxon>Aspergillaceae</taxon>
        <taxon>Aspergillus</taxon>
        <taxon>Aspergillus subgen. Nidulantes</taxon>
    </lineage>
</organism>
<sequence length="355" mass="40416">MSQTATLEASDGPRTVTLMNGNTFSFKSNISTTLDKIPVIDAARIWSESLEDRTAVAEEIREASRNIGFFYLVNHGIDKSYAEATFDQAKRFFALPEVEKMKVFTGLVPNEYIGFHPLECYNRNGWKHQDLSEAFNWNYDPREDPDAAEGAEPTASLWPPDLPGFRETLYAYHGQLLRLARRLARIFALALHLPEDAFDDYIKRPEAGMRILHYPEQKHSVDDQNGIGAHTDVECFTIVTQDSSGGLEVLGKNGNWIKAEPIPGSFVVNIADCFMRQTNDFFVSTVHRVINKSGKERYSAPFFFGFDRQKLLEPIPTCVSDENPMKYPIMTGGEYYEWRTNKQKRINVYNSKVGQ</sequence>
<keyword evidence="3 5" id="KW-0560">Oxidoreductase</keyword>
<dbReference type="SUPFAM" id="SSF51197">
    <property type="entry name" value="Clavaminate synthase-like"/>
    <property type="match status" value="1"/>
</dbReference>
<evidence type="ECO:0000313" key="8">
    <source>
        <dbReference type="Proteomes" id="UP000054771"/>
    </source>
</evidence>
<dbReference type="Gene3D" id="2.60.120.330">
    <property type="entry name" value="B-lactam Antibiotic, Isopenicillin N Synthase, Chain"/>
    <property type="match status" value="1"/>
</dbReference>
<dbReference type="EMBL" id="CDMC01000006">
    <property type="protein sequence ID" value="CEN61086.1"/>
    <property type="molecule type" value="Genomic_DNA"/>
</dbReference>
<keyword evidence="2 5" id="KW-0479">Metal-binding</keyword>
<dbReference type="Pfam" id="PF03171">
    <property type="entry name" value="2OG-FeII_Oxy"/>
    <property type="match status" value="1"/>
</dbReference>
<dbReference type="GO" id="GO:0046872">
    <property type="term" value="F:metal ion binding"/>
    <property type="evidence" value="ECO:0007669"/>
    <property type="project" value="UniProtKB-KW"/>
</dbReference>
<evidence type="ECO:0000313" key="7">
    <source>
        <dbReference type="EMBL" id="CEN61086.1"/>
    </source>
</evidence>
<evidence type="ECO:0000256" key="1">
    <source>
        <dbReference type="ARBA" id="ARBA00008056"/>
    </source>
</evidence>